<keyword evidence="5 19" id="KW-0812">Transmembrane</keyword>
<dbReference type="InterPro" id="IPR007110">
    <property type="entry name" value="Ig-like_dom"/>
</dbReference>
<dbReference type="EMBL" id="CAJDYZ010006395">
    <property type="protein sequence ID" value="CAD1473355.1"/>
    <property type="molecule type" value="Genomic_DNA"/>
</dbReference>
<evidence type="ECO:0000256" key="18">
    <source>
        <dbReference type="SAM" id="MobiDB-lite"/>
    </source>
</evidence>
<dbReference type="InterPro" id="IPR003599">
    <property type="entry name" value="Ig_sub"/>
</dbReference>
<evidence type="ECO:0000256" key="5">
    <source>
        <dbReference type="ARBA" id="ARBA00022692"/>
    </source>
</evidence>
<dbReference type="InterPro" id="IPR036179">
    <property type="entry name" value="Ig-like_dom_sf"/>
</dbReference>
<keyword evidence="4" id="KW-0808">Transferase</keyword>
<organism evidence="21 22">
    <name type="scientific">Heterotrigona itama</name>
    <dbReference type="NCBI Taxonomy" id="395501"/>
    <lineage>
        <taxon>Eukaryota</taxon>
        <taxon>Metazoa</taxon>
        <taxon>Ecdysozoa</taxon>
        <taxon>Arthropoda</taxon>
        <taxon>Hexapoda</taxon>
        <taxon>Insecta</taxon>
        <taxon>Pterygota</taxon>
        <taxon>Neoptera</taxon>
        <taxon>Endopterygota</taxon>
        <taxon>Hymenoptera</taxon>
        <taxon>Apocrita</taxon>
        <taxon>Aculeata</taxon>
        <taxon>Apoidea</taxon>
        <taxon>Anthophila</taxon>
        <taxon>Apidae</taxon>
        <taxon>Heterotrigona</taxon>
    </lineage>
</organism>
<keyword evidence="17" id="KW-0393">Immunoglobulin domain</keyword>
<evidence type="ECO:0000259" key="20">
    <source>
        <dbReference type="PROSITE" id="PS50835"/>
    </source>
</evidence>
<dbReference type="SMART" id="SM00408">
    <property type="entry name" value="IGc2"/>
    <property type="match status" value="3"/>
</dbReference>
<evidence type="ECO:0000256" key="2">
    <source>
        <dbReference type="ARBA" id="ARBA00011902"/>
    </source>
</evidence>
<keyword evidence="13" id="KW-0829">Tyrosine-protein kinase</keyword>
<evidence type="ECO:0000256" key="15">
    <source>
        <dbReference type="ARBA" id="ARBA00023170"/>
    </source>
</evidence>
<evidence type="ECO:0000256" key="3">
    <source>
        <dbReference type="ARBA" id="ARBA00022553"/>
    </source>
</evidence>
<dbReference type="Pfam" id="PF07679">
    <property type="entry name" value="I-set"/>
    <property type="match status" value="1"/>
</dbReference>
<reference evidence="21" key="1">
    <citation type="submission" date="2020-07" db="EMBL/GenBank/DDBJ databases">
        <authorList>
            <person name="Nazaruddin N."/>
        </authorList>
    </citation>
    <scope>NUCLEOTIDE SEQUENCE</scope>
</reference>
<dbReference type="Pfam" id="PF13895">
    <property type="entry name" value="Ig_2"/>
    <property type="match status" value="1"/>
</dbReference>
<feature type="non-terminal residue" evidence="21">
    <location>
        <position position="1"/>
    </location>
</feature>
<keyword evidence="7" id="KW-0677">Repeat</keyword>
<evidence type="ECO:0000256" key="19">
    <source>
        <dbReference type="SAM" id="Phobius"/>
    </source>
</evidence>
<keyword evidence="15" id="KW-0675">Receptor</keyword>
<dbReference type="GO" id="GO:0005524">
    <property type="term" value="F:ATP binding"/>
    <property type="evidence" value="ECO:0007669"/>
    <property type="project" value="UniProtKB-KW"/>
</dbReference>
<evidence type="ECO:0000256" key="1">
    <source>
        <dbReference type="ARBA" id="ARBA00004167"/>
    </source>
</evidence>
<feature type="transmembrane region" description="Helical" evidence="19">
    <location>
        <begin position="362"/>
        <end position="386"/>
    </location>
</feature>
<dbReference type="EC" id="2.7.10.1" evidence="2"/>
<keyword evidence="8" id="KW-0547">Nucleotide-binding</keyword>
<evidence type="ECO:0000256" key="13">
    <source>
        <dbReference type="ARBA" id="ARBA00023137"/>
    </source>
</evidence>
<accession>A0A6V7H4U9</accession>
<evidence type="ECO:0000313" key="22">
    <source>
        <dbReference type="Proteomes" id="UP000752696"/>
    </source>
</evidence>
<evidence type="ECO:0000256" key="12">
    <source>
        <dbReference type="ARBA" id="ARBA00023136"/>
    </source>
</evidence>
<evidence type="ECO:0000256" key="4">
    <source>
        <dbReference type="ARBA" id="ARBA00022679"/>
    </source>
</evidence>
<dbReference type="Gene3D" id="2.60.40.10">
    <property type="entry name" value="Immunoglobulins"/>
    <property type="match status" value="3"/>
</dbReference>
<keyword evidence="12 19" id="KW-0472">Membrane</keyword>
<keyword evidence="11 19" id="KW-1133">Transmembrane helix</keyword>
<evidence type="ECO:0000256" key="8">
    <source>
        <dbReference type="ARBA" id="ARBA00022741"/>
    </source>
</evidence>
<dbReference type="CDD" id="cd00096">
    <property type="entry name" value="Ig"/>
    <property type="match status" value="1"/>
</dbReference>
<keyword evidence="10" id="KW-0067">ATP-binding</keyword>
<proteinExistence type="predicted"/>
<evidence type="ECO:0000256" key="10">
    <source>
        <dbReference type="ARBA" id="ARBA00022840"/>
    </source>
</evidence>
<keyword evidence="14" id="KW-1015">Disulfide bond</keyword>
<name>A0A6V7H4U9_9HYME</name>
<feature type="domain" description="Ig-like" evidence="20">
    <location>
        <begin position="9"/>
        <end position="87"/>
    </location>
</feature>
<keyword evidence="3" id="KW-0597">Phosphoprotein</keyword>
<dbReference type="SUPFAM" id="SSF48726">
    <property type="entry name" value="Immunoglobulin"/>
    <property type="match status" value="3"/>
</dbReference>
<dbReference type="OrthoDB" id="5984265at2759"/>
<dbReference type="PIRSF" id="PIRSF000615">
    <property type="entry name" value="TyrPK_CSF1-R"/>
    <property type="match status" value="1"/>
</dbReference>
<keyword evidence="16" id="KW-0325">Glycoprotein</keyword>
<gene>
    <name evidence="21" type="ORF">MHI_LOCUS373619</name>
</gene>
<dbReference type="InterPro" id="IPR003598">
    <property type="entry name" value="Ig_sub2"/>
</dbReference>
<dbReference type="GO" id="GO:0005886">
    <property type="term" value="C:plasma membrane"/>
    <property type="evidence" value="ECO:0007669"/>
    <property type="project" value="TreeGrafter"/>
</dbReference>
<dbReference type="FunFam" id="2.60.40.10:FF:000020">
    <property type="entry name" value="Fibroblast growth factor receptor"/>
    <property type="match status" value="1"/>
</dbReference>
<dbReference type="SMART" id="SM00409">
    <property type="entry name" value="IG"/>
    <property type="match status" value="3"/>
</dbReference>
<dbReference type="InterPro" id="IPR013098">
    <property type="entry name" value="Ig_I-set"/>
</dbReference>
<dbReference type="FunFam" id="2.60.40.10:FF:000016">
    <property type="entry name" value="Fibroblast growth factor receptor"/>
    <property type="match status" value="1"/>
</dbReference>
<evidence type="ECO:0000313" key="21">
    <source>
        <dbReference type="EMBL" id="CAD1473355.1"/>
    </source>
</evidence>
<keyword evidence="22" id="KW-1185">Reference proteome</keyword>
<dbReference type="PANTHER" id="PTHR19890">
    <property type="entry name" value="FIBROBLAST GROWTH FACTOR RECEPTOR"/>
    <property type="match status" value="1"/>
</dbReference>
<dbReference type="AlphaFoldDB" id="A0A6V7H4U9"/>
<evidence type="ECO:0000256" key="7">
    <source>
        <dbReference type="ARBA" id="ARBA00022737"/>
    </source>
</evidence>
<feature type="region of interest" description="Disordered" evidence="18">
    <location>
        <begin position="472"/>
        <end position="501"/>
    </location>
</feature>
<keyword evidence="6" id="KW-0732">Signal</keyword>
<dbReference type="InterPro" id="IPR052615">
    <property type="entry name" value="FGFRL"/>
</dbReference>
<dbReference type="PANTHER" id="PTHR19890:SF10">
    <property type="entry name" value="FIBROBLAST GROWTH FACTOR RECEPTOR-LIKE 1"/>
    <property type="match status" value="1"/>
</dbReference>
<evidence type="ECO:0000256" key="6">
    <source>
        <dbReference type="ARBA" id="ARBA00022729"/>
    </source>
</evidence>
<evidence type="ECO:0000256" key="14">
    <source>
        <dbReference type="ARBA" id="ARBA00023157"/>
    </source>
</evidence>
<dbReference type="GO" id="GO:0017134">
    <property type="term" value="F:fibroblast growth factor binding"/>
    <property type="evidence" value="ECO:0007669"/>
    <property type="project" value="TreeGrafter"/>
</dbReference>
<evidence type="ECO:0000256" key="16">
    <source>
        <dbReference type="ARBA" id="ARBA00023180"/>
    </source>
</evidence>
<feature type="domain" description="Ig-like" evidence="20">
    <location>
        <begin position="258"/>
        <end position="348"/>
    </location>
</feature>
<evidence type="ECO:0000256" key="11">
    <source>
        <dbReference type="ARBA" id="ARBA00022989"/>
    </source>
</evidence>
<evidence type="ECO:0000256" key="17">
    <source>
        <dbReference type="ARBA" id="ARBA00023319"/>
    </source>
</evidence>
<protein>
    <recommendedName>
        <fullName evidence="2">receptor protein-tyrosine kinase</fullName>
        <ecNumber evidence="2">2.7.10.1</ecNumber>
    </recommendedName>
</protein>
<dbReference type="PROSITE" id="PS50835">
    <property type="entry name" value="IG_LIKE"/>
    <property type="match status" value="3"/>
</dbReference>
<dbReference type="GO" id="GO:0005007">
    <property type="term" value="F:fibroblast growth factor receptor activity"/>
    <property type="evidence" value="ECO:0007669"/>
    <property type="project" value="TreeGrafter"/>
</dbReference>
<evidence type="ECO:0000256" key="9">
    <source>
        <dbReference type="ARBA" id="ARBA00022777"/>
    </source>
</evidence>
<sequence length="501" mass="57041">ANYFQSTDPDHSYTVTMSIGDKLTLRCSSSSNAENTWYKGNEIFESSSPRIRIMKQSLKFKYIEPEDADSYSCLVKSNATLEWRNVTIRIESLQNDGYQHEAERVGRNEEETNELEIEARNLPETRSLHLDSENVEVDLDNEKLENETAGEHNNTAPARAPSFNKTVEMPNVVVKPAGNMLRLRCPSFGNPRPNITWYKNNEEPKRTLGTVVMSKWTFRLEDLVPEDSGNYTCVVCNELGCINRTSKVEIVERFPHKPYINVDFPKNVTAVVNSTVTFKCPIVSDLEPYIQWLKVVEYPGDQEKSPTGIRLQAEGAENPEVLKLYNVTEKDEGWYSCIAQNALGETFSTLDLGIPLTAKPQILVNVLAAVLFIFFAVGVVVVIYIFHRLKREKMKKLLAIETARAAVVTQWTKKVIVEKQNLVNAQNVQEPYMLMRDCWSYQPNERPMFGELVEDLDRILTITANEEYLDLGLPQLDTPPSSQESSEADDDEGEEKFPYLL</sequence>
<comment type="subcellular location">
    <subcellularLocation>
        <location evidence="1">Membrane</location>
        <topology evidence="1">Single-pass membrane protein</topology>
    </subcellularLocation>
</comment>
<comment type="caution">
    <text evidence="21">The sequence shown here is derived from an EMBL/GenBank/DDBJ whole genome shotgun (WGS) entry which is preliminary data.</text>
</comment>
<dbReference type="InterPro" id="IPR013783">
    <property type="entry name" value="Ig-like_fold"/>
</dbReference>
<dbReference type="Pfam" id="PF13927">
    <property type="entry name" value="Ig_3"/>
    <property type="match status" value="1"/>
</dbReference>
<feature type="domain" description="Ig-like" evidence="20">
    <location>
        <begin position="161"/>
        <end position="249"/>
    </location>
</feature>
<keyword evidence="9" id="KW-0418">Kinase</keyword>
<dbReference type="Proteomes" id="UP000752696">
    <property type="component" value="Unassembled WGS sequence"/>
</dbReference>